<keyword evidence="5" id="KW-0677">Repeat</keyword>
<organism evidence="12 13">
    <name type="scientific">Drosophila busckii</name>
    <name type="common">Fruit fly</name>
    <dbReference type="NCBI Taxonomy" id="30019"/>
    <lineage>
        <taxon>Eukaryota</taxon>
        <taxon>Metazoa</taxon>
        <taxon>Ecdysozoa</taxon>
        <taxon>Arthropoda</taxon>
        <taxon>Hexapoda</taxon>
        <taxon>Insecta</taxon>
        <taxon>Pterygota</taxon>
        <taxon>Neoptera</taxon>
        <taxon>Endopterygota</taxon>
        <taxon>Diptera</taxon>
        <taxon>Brachycera</taxon>
        <taxon>Muscomorpha</taxon>
        <taxon>Ephydroidea</taxon>
        <taxon>Drosophilidae</taxon>
        <taxon>Drosophila</taxon>
    </lineage>
</organism>
<evidence type="ECO:0000256" key="11">
    <source>
        <dbReference type="RuleBase" id="RU000488"/>
    </source>
</evidence>
<reference evidence="12 13" key="1">
    <citation type="submission" date="2015-08" db="EMBL/GenBank/DDBJ databases">
        <title>Ancestral chromatin configuration constrains chromatin evolution on differentiating sex chromosomes in Drosophila.</title>
        <authorList>
            <person name="Zhou Q."/>
            <person name="Bachtrog D."/>
        </authorList>
    </citation>
    <scope>NUCLEOTIDE SEQUENCE [LARGE SCALE GENOMIC DNA]</scope>
    <source>
        <tissue evidence="12">Whole larvae</tissue>
    </source>
</reference>
<feature type="repeat" description="Solcar" evidence="10">
    <location>
        <begin position="103"/>
        <end position="196"/>
    </location>
</feature>
<evidence type="ECO:0000256" key="8">
    <source>
        <dbReference type="ARBA" id="ARBA00023128"/>
    </source>
</evidence>
<dbReference type="InterPro" id="IPR023395">
    <property type="entry name" value="MCP_dom_sf"/>
</dbReference>
<evidence type="ECO:0000256" key="1">
    <source>
        <dbReference type="ARBA" id="ARBA00004448"/>
    </source>
</evidence>
<evidence type="ECO:0000256" key="3">
    <source>
        <dbReference type="ARBA" id="ARBA00022448"/>
    </source>
</evidence>
<comment type="similarity">
    <text evidence="2 11">Belongs to the mitochondrial carrier (TC 2.A.29) family.</text>
</comment>
<comment type="subcellular location">
    <subcellularLocation>
        <location evidence="1">Mitochondrion inner membrane</location>
        <topology evidence="1">Multi-pass membrane protein</topology>
    </subcellularLocation>
</comment>
<keyword evidence="3 11" id="KW-0813">Transport</keyword>
<feature type="repeat" description="Solcar" evidence="10">
    <location>
        <begin position="4"/>
        <end position="93"/>
    </location>
</feature>
<dbReference type="GO" id="GO:0005743">
    <property type="term" value="C:mitochondrial inner membrane"/>
    <property type="evidence" value="ECO:0007669"/>
    <property type="project" value="UniProtKB-SubCell"/>
</dbReference>
<dbReference type="OrthoDB" id="6703404at2759"/>
<feature type="repeat" description="Solcar" evidence="10">
    <location>
        <begin position="205"/>
        <end position="296"/>
    </location>
</feature>
<evidence type="ECO:0000256" key="5">
    <source>
        <dbReference type="ARBA" id="ARBA00022737"/>
    </source>
</evidence>
<sequence>MATSDFVLGGLASVGATFFTNPIEVIKTRIQLQGELAARGSYVEPYKGIVHAFITVAKNDGMLGLQKGLVPALYFQFIINSFRLSIYTTAVEKHWMHNKNGEISYGLGLMWGAIGGVVGSYCSSPFFMIKTQLQSQAAKQIAVGYQHTHTSMMGALSEIYKKNGIVGLWRGSLAALPRAAVGSGAQIATFGKTKAMLQEYDFVTHPTYNSFCAGLIAGSIMSVAITPPDVISTRLYNQGVDAQGRGLYYKGWLDCCFKILRTEGVYGMYKGFWANYLRIAPHSTLVLLFFDELIAMRQKYQ</sequence>
<dbReference type="PANTHER" id="PTHR45928">
    <property type="entry name" value="RE38146P"/>
    <property type="match status" value="1"/>
</dbReference>
<keyword evidence="9 10" id="KW-0472">Membrane</keyword>
<accession>A0A0M4EIQ4</accession>
<keyword evidence="4 10" id="KW-0812">Transmembrane</keyword>
<dbReference type="Gene3D" id="1.50.40.10">
    <property type="entry name" value="Mitochondrial carrier domain"/>
    <property type="match status" value="1"/>
</dbReference>
<evidence type="ECO:0000256" key="10">
    <source>
        <dbReference type="PROSITE-ProRule" id="PRU00282"/>
    </source>
</evidence>
<dbReference type="OMA" id="GFYDPMR"/>
<dbReference type="EMBL" id="CP012524">
    <property type="protein sequence ID" value="ALC42710.1"/>
    <property type="molecule type" value="Genomic_DNA"/>
</dbReference>
<evidence type="ECO:0000256" key="9">
    <source>
        <dbReference type="ARBA" id="ARBA00023136"/>
    </source>
</evidence>
<keyword evidence="6" id="KW-0999">Mitochondrion inner membrane</keyword>
<dbReference type="SUPFAM" id="SSF103506">
    <property type="entry name" value="Mitochondrial carrier"/>
    <property type="match status" value="1"/>
</dbReference>
<name>A0A0M4EIQ4_DROBS</name>
<keyword evidence="8" id="KW-0496">Mitochondrion</keyword>
<keyword evidence="7" id="KW-1133">Transmembrane helix</keyword>
<dbReference type="AlphaFoldDB" id="A0A0M4EIQ4"/>
<evidence type="ECO:0000313" key="12">
    <source>
        <dbReference type="EMBL" id="ALC42710.1"/>
    </source>
</evidence>
<dbReference type="InterPro" id="IPR018108">
    <property type="entry name" value="MCP_transmembrane"/>
</dbReference>
<dbReference type="PROSITE" id="PS50920">
    <property type="entry name" value="SOLCAR"/>
    <property type="match status" value="3"/>
</dbReference>
<evidence type="ECO:0000256" key="4">
    <source>
        <dbReference type="ARBA" id="ARBA00022692"/>
    </source>
</evidence>
<evidence type="ECO:0000313" key="13">
    <source>
        <dbReference type="Proteomes" id="UP000494163"/>
    </source>
</evidence>
<dbReference type="Proteomes" id="UP000494163">
    <property type="component" value="Chromosome 2R"/>
</dbReference>
<proteinExistence type="inferred from homology"/>
<evidence type="ECO:0000256" key="6">
    <source>
        <dbReference type="ARBA" id="ARBA00022792"/>
    </source>
</evidence>
<evidence type="ECO:0000256" key="2">
    <source>
        <dbReference type="ARBA" id="ARBA00006375"/>
    </source>
</evidence>
<protein>
    <submittedName>
        <fullName evidence="12">CG8323</fullName>
    </submittedName>
</protein>
<keyword evidence="13" id="KW-1185">Reference proteome</keyword>
<gene>
    <name evidence="12" type="ORF">Dbus_chr2Rg2289</name>
</gene>
<dbReference type="PANTHER" id="PTHR45928:SF1">
    <property type="entry name" value="RE38146P"/>
    <property type="match status" value="1"/>
</dbReference>
<dbReference type="InterPro" id="IPR051508">
    <property type="entry name" value="Mito_Carrier_Antiporter"/>
</dbReference>
<dbReference type="Pfam" id="PF00153">
    <property type="entry name" value="Mito_carr"/>
    <property type="match status" value="3"/>
</dbReference>
<evidence type="ECO:0000256" key="7">
    <source>
        <dbReference type="ARBA" id="ARBA00022989"/>
    </source>
</evidence>